<evidence type="ECO:0000256" key="1">
    <source>
        <dbReference type="SAM" id="SignalP"/>
    </source>
</evidence>
<feature type="signal peptide" evidence="1">
    <location>
        <begin position="1"/>
        <end position="30"/>
    </location>
</feature>
<evidence type="ECO:0000313" key="2">
    <source>
        <dbReference type="EMBL" id="KAF3277041.1"/>
    </source>
</evidence>
<gene>
    <name evidence="2" type="ORF">TWF970_005907</name>
</gene>
<sequence>MLQYMHRAHRHPVRLYPSTAFIALLGVASSAVIVERENSLNSPCTKEWASIITVNGVQSKDCPSPPWKNGAINANNNRFYIGNSSVALCANDQLCNTKPSQAQFILHHEIYMLRLHVGVLGGQQVYIDKKGALRYNGVKEPLPVTWTAAANGWDAPKSTNRYQTLRSREVKKWWACPEHSSKKNTGPWQVFADTKTITVKDSDVPSKKKSDCVTFSLGTEFVTPLFYNNVGW</sequence>
<dbReference type="PANTHER" id="PTHR42047">
    <property type="entry name" value="PROTEIN, PUTATIVE (AFU_ORTHOLOGUE AFUA_6G03560)-RELATED"/>
    <property type="match status" value="1"/>
</dbReference>
<reference evidence="2 3" key="1">
    <citation type="submission" date="2020-01" db="EMBL/GenBank/DDBJ databases">
        <authorList>
            <person name="Palmer J.M."/>
        </authorList>
    </citation>
    <scope>NUCLEOTIDE SEQUENCE [LARGE SCALE GENOMIC DNA]</scope>
    <source>
        <strain evidence="2 3">TWF970</strain>
    </source>
</reference>
<dbReference type="OrthoDB" id="5430620at2759"/>
<dbReference type="Proteomes" id="UP000474640">
    <property type="component" value="Unassembled WGS sequence"/>
</dbReference>
<dbReference type="InterPro" id="IPR052820">
    <property type="entry name" value="PhiA_domain"/>
</dbReference>
<evidence type="ECO:0000313" key="3">
    <source>
        <dbReference type="Proteomes" id="UP000474640"/>
    </source>
</evidence>
<keyword evidence="1" id="KW-0732">Signal</keyword>
<name>A0A7C8VCI0_ORBOL</name>
<comment type="caution">
    <text evidence="2">The sequence shown here is derived from an EMBL/GenBank/DDBJ whole genome shotgun (WGS) entry which is preliminary data.</text>
</comment>
<dbReference type="EMBL" id="JAABOJ010000030">
    <property type="protein sequence ID" value="KAF3277041.1"/>
    <property type="molecule type" value="Genomic_DNA"/>
</dbReference>
<organism evidence="2 3">
    <name type="scientific">Orbilia oligospora</name>
    <name type="common">Nematode-trapping fungus</name>
    <name type="synonym">Arthrobotrys oligospora</name>
    <dbReference type="NCBI Taxonomy" id="2813651"/>
    <lineage>
        <taxon>Eukaryota</taxon>
        <taxon>Fungi</taxon>
        <taxon>Dikarya</taxon>
        <taxon>Ascomycota</taxon>
        <taxon>Pezizomycotina</taxon>
        <taxon>Orbiliomycetes</taxon>
        <taxon>Orbiliales</taxon>
        <taxon>Orbiliaceae</taxon>
        <taxon>Orbilia</taxon>
    </lineage>
</organism>
<dbReference type="AlphaFoldDB" id="A0A7C8VCI0"/>
<feature type="chain" id="PRO_5028924160" evidence="1">
    <location>
        <begin position="31"/>
        <end position="232"/>
    </location>
</feature>
<dbReference type="PANTHER" id="PTHR42047:SF1">
    <property type="entry name" value="PROTEIN, PUTATIVE (AFU_ORTHOLOGUE AFUA_6G03560)-RELATED"/>
    <property type="match status" value="1"/>
</dbReference>
<proteinExistence type="predicted"/>
<protein>
    <submittedName>
        <fullName evidence="2">Uncharacterized protein</fullName>
    </submittedName>
</protein>
<accession>A0A7C8VCI0</accession>